<dbReference type="GO" id="GO:0140662">
    <property type="term" value="F:ATP-dependent protein folding chaperone"/>
    <property type="evidence" value="ECO:0007669"/>
    <property type="project" value="InterPro"/>
</dbReference>
<dbReference type="Pfam" id="PF00012">
    <property type="entry name" value="HSP70"/>
    <property type="match status" value="1"/>
</dbReference>
<proteinExistence type="inferred from homology"/>
<dbReference type="InterPro" id="IPR043129">
    <property type="entry name" value="ATPase_NBD"/>
</dbReference>
<dbReference type="PANTHER" id="PTHR45639:SF6">
    <property type="entry name" value="HEAT SHOCK 70 KDA PROTEIN 4"/>
    <property type="match status" value="1"/>
</dbReference>
<dbReference type="SUPFAM" id="SSF53067">
    <property type="entry name" value="Actin-like ATPase domain"/>
    <property type="match status" value="1"/>
</dbReference>
<comment type="similarity">
    <text evidence="1">Belongs to the heat shock protein 70 family.</text>
</comment>
<evidence type="ECO:0000313" key="5">
    <source>
        <dbReference type="Proteomes" id="UP000550707"/>
    </source>
</evidence>
<dbReference type="FunFam" id="3.30.30.30:FF:000002">
    <property type="entry name" value="Heat shock 70 kDa protein 4"/>
    <property type="match status" value="1"/>
</dbReference>
<dbReference type="Proteomes" id="UP000550707">
    <property type="component" value="Unassembled WGS sequence"/>
</dbReference>
<sequence length="162" mass="17688">MSVVGIDLGFQSCYVAVARAGGIETIANEYSDRCTPACISFGPKNRSIGAAAKSQIISNAKNTIQGFKRFHGRAFSDPFVEAEKSNLAYDIVQLPTGLTGIKVKYMEEERNFTTEQVTAMLLSKLKETAESVLKKPVVDCVVSVSLSPTSLLRTWHEEAFAF</sequence>
<comment type="caution">
    <text evidence="4">The sequence shown here is derived from an EMBL/GenBank/DDBJ whole genome shotgun (WGS) entry which is preliminary data.</text>
</comment>
<dbReference type="GO" id="GO:0005524">
    <property type="term" value="F:ATP binding"/>
    <property type="evidence" value="ECO:0007669"/>
    <property type="project" value="UniProtKB-KW"/>
</dbReference>
<keyword evidence="4" id="KW-0346">Stress response</keyword>
<name>A0A7J8I6Z7_MOLMO</name>
<dbReference type="AlphaFoldDB" id="A0A7J8I6Z7"/>
<keyword evidence="2" id="KW-0547">Nucleotide-binding</keyword>
<dbReference type="Gene3D" id="3.30.420.40">
    <property type="match status" value="1"/>
</dbReference>
<reference evidence="4 5" key="1">
    <citation type="journal article" date="2020" name="Nature">
        <title>Six reference-quality genomes reveal evolution of bat adaptations.</title>
        <authorList>
            <person name="Jebb D."/>
            <person name="Huang Z."/>
            <person name="Pippel M."/>
            <person name="Hughes G.M."/>
            <person name="Lavrichenko K."/>
            <person name="Devanna P."/>
            <person name="Winkler S."/>
            <person name="Jermiin L.S."/>
            <person name="Skirmuntt E.C."/>
            <person name="Katzourakis A."/>
            <person name="Burkitt-Gray L."/>
            <person name="Ray D.A."/>
            <person name="Sullivan K.A.M."/>
            <person name="Roscito J.G."/>
            <person name="Kirilenko B.M."/>
            <person name="Davalos L.M."/>
            <person name="Corthals A.P."/>
            <person name="Power M.L."/>
            <person name="Jones G."/>
            <person name="Ransome R.D."/>
            <person name="Dechmann D.K.N."/>
            <person name="Locatelli A.G."/>
            <person name="Puechmaille S.J."/>
            <person name="Fedrigo O."/>
            <person name="Jarvis E.D."/>
            <person name="Hiller M."/>
            <person name="Vernes S.C."/>
            <person name="Myers E.W."/>
            <person name="Teeling E.C."/>
        </authorList>
    </citation>
    <scope>NUCLEOTIDE SEQUENCE [LARGE SCALE GENOMIC DNA]</scope>
    <source>
        <strain evidence="4">MMolMol1</strain>
        <tissue evidence="4">Muscle</tissue>
    </source>
</reference>
<keyword evidence="5" id="KW-1185">Reference proteome</keyword>
<organism evidence="4 5">
    <name type="scientific">Molossus molossus</name>
    <name type="common">Pallas' mastiff bat</name>
    <name type="synonym">Vespertilio molossus</name>
    <dbReference type="NCBI Taxonomy" id="27622"/>
    <lineage>
        <taxon>Eukaryota</taxon>
        <taxon>Metazoa</taxon>
        <taxon>Chordata</taxon>
        <taxon>Craniata</taxon>
        <taxon>Vertebrata</taxon>
        <taxon>Euteleostomi</taxon>
        <taxon>Mammalia</taxon>
        <taxon>Eutheria</taxon>
        <taxon>Laurasiatheria</taxon>
        <taxon>Chiroptera</taxon>
        <taxon>Yangochiroptera</taxon>
        <taxon>Molossidae</taxon>
        <taxon>Molossus</taxon>
    </lineage>
</organism>
<gene>
    <name evidence="4" type="ORF">HJG59_006515</name>
</gene>
<protein>
    <submittedName>
        <fullName evidence="4">Heat shock protein family A (Hsp70) member 4</fullName>
    </submittedName>
</protein>
<dbReference type="EMBL" id="JACASF010000004">
    <property type="protein sequence ID" value="KAF6480344.1"/>
    <property type="molecule type" value="Genomic_DNA"/>
</dbReference>
<dbReference type="FunFam" id="3.30.420.40:FF:000171">
    <property type="entry name" value="Heat shock 70 kDa protein 4"/>
    <property type="match status" value="2"/>
</dbReference>
<evidence type="ECO:0000313" key="4">
    <source>
        <dbReference type="EMBL" id="KAF6480344.1"/>
    </source>
</evidence>
<accession>A0A7J8I6Z7</accession>
<evidence type="ECO:0000256" key="3">
    <source>
        <dbReference type="ARBA" id="ARBA00022840"/>
    </source>
</evidence>
<dbReference type="InterPro" id="IPR013126">
    <property type="entry name" value="Hsp_70_fam"/>
</dbReference>
<evidence type="ECO:0000256" key="1">
    <source>
        <dbReference type="ARBA" id="ARBA00007381"/>
    </source>
</evidence>
<dbReference type="GO" id="GO:0005634">
    <property type="term" value="C:nucleus"/>
    <property type="evidence" value="ECO:0007669"/>
    <property type="project" value="TreeGrafter"/>
</dbReference>
<evidence type="ECO:0000256" key="2">
    <source>
        <dbReference type="ARBA" id="ARBA00022741"/>
    </source>
</evidence>
<dbReference type="PANTHER" id="PTHR45639">
    <property type="entry name" value="HSC70CB, ISOFORM G-RELATED"/>
    <property type="match status" value="1"/>
</dbReference>
<keyword evidence="3" id="KW-0067">ATP-binding</keyword>
<dbReference type="GO" id="GO:0005829">
    <property type="term" value="C:cytosol"/>
    <property type="evidence" value="ECO:0007669"/>
    <property type="project" value="TreeGrafter"/>
</dbReference>